<sequence length="324" mass="35406">MSACTASLSAVFVCCALLVAVAARRGQNAARPATTADWREDVVHTTGGGGLRLRDSITSGGSSSCCNGPYTTAAAASTSHNTAVGPREIPLSVIFELNQVTNVSELFSKFMPDTNIDEAQTLFATTGFQSRTALNVERKSTLVPKPAGCSVELQTISLKDTDDQSLYYYPTCTRVNRCGGCCAHDLLACQPTKVDTLNFEVMVSQYNDAGKLEFKGRKTVSIDQHLKCKCGCVVKQEDCTPLQTYYPNECRCMCSNEEDRDKCNEEYNLKLWNSATCTCQCREIKECTSGFGFDYNTCGCEALRLRIKNTGYEFNKNTYSLGGT</sequence>
<dbReference type="GO" id="GO:0016020">
    <property type="term" value="C:membrane"/>
    <property type="evidence" value="ECO:0007669"/>
    <property type="project" value="InterPro"/>
</dbReference>
<protein>
    <submittedName>
        <fullName evidence="7">Vascular endothelial growth factor C-like</fullName>
    </submittedName>
</protein>
<evidence type="ECO:0000313" key="7">
    <source>
        <dbReference type="EMBL" id="KAF0750820.1"/>
    </source>
</evidence>
<dbReference type="GO" id="GO:0005615">
    <property type="term" value="C:extracellular space"/>
    <property type="evidence" value="ECO:0007669"/>
    <property type="project" value="TreeGrafter"/>
</dbReference>
<dbReference type="EMBL" id="VUJU01005579">
    <property type="protein sequence ID" value="KAF0750820.1"/>
    <property type="molecule type" value="Genomic_DNA"/>
</dbReference>
<dbReference type="Gene3D" id="2.10.90.10">
    <property type="entry name" value="Cystine-knot cytokines"/>
    <property type="match status" value="1"/>
</dbReference>
<organism evidence="7 8">
    <name type="scientific">Aphis craccivora</name>
    <name type="common">Cowpea aphid</name>
    <dbReference type="NCBI Taxonomy" id="307492"/>
    <lineage>
        <taxon>Eukaryota</taxon>
        <taxon>Metazoa</taxon>
        <taxon>Ecdysozoa</taxon>
        <taxon>Arthropoda</taxon>
        <taxon>Hexapoda</taxon>
        <taxon>Insecta</taxon>
        <taxon>Pterygota</taxon>
        <taxon>Neoptera</taxon>
        <taxon>Paraneoptera</taxon>
        <taxon>Hemiptera</taxon>
        <taxon>Sternorrhyncha</taxon>
        <taxon>Aphidomorpha</taxon>
        <taxon>Aphidoidea</taxon>
        <taxon>Aphididae</taxon>
        <taxon>Aphidini</taxon>
        <taxon>Aphis</taxon>
        <taxon>Aphis</taxon>
    </lineage>
</organism>
<proteinExistence type="inferred from homology"/>
<dbReference type="InterPro" id="IPR000072">
    <property type="entry name" value="PDGF/VEGF_dom"/>
</dbReference>
<evidence type="ECO:0000256" key="2">
    <source>
        <dbReference type="ARBA" id="ARBA00023030"/>
    </source>
</evidence>
<dbReference type="SUPFAM" id="SSF57501">
    <property type="entry name" value="Cystine-knot cytokines"/>
    <property type="match status" value="1"/>
</dbReference>
<dbReference type="GO" id="GO:0008284">
    <property type="term" value="P:positive regulation of cell population proliferation"/>
    <property type="evidence" value="ECO:0007669"/>
    <property type="project" value="TreeGrafter"/>
</dbReference>
<accession>A0A6G0Y890</accession>
<dbReference type="PANTHER" id="PTHR11633">
    <property type="entry name" value="PLATELET-DERIVED GROWTH FACTOR"/>
    <property type="match status" value="1"/>
</dbReference>
<dbReference type="GO" id="GO:0008083">
    <property type="term" value="F:growth factor activity"/>
    <property type="evidence" value="ECO:0007669"/>
    <property type="project" value="UniProtKB-KW"/>
</dbReference>
<feature type="chain" id="PRO_5026134327" evidence="5">
    <location>
        <begin position="24"/>
        <end position="324"/>
    </location>
</feature>
<evidence type="ECO:0000256" key="4">
    <source>
        <dbReference type="RuleBase" id="RU003818"/>
    </source>
</evidence>
<dbReference type="InterPro" id="IPR029034">
    <property type="entry name" value="Cystine-knot_cytokine"/>
</dbReference>
<dbReference type="Pfam" id="PF00341">
    <property type="entry name" value="PDGF"/>
    <property type="match status" value="1"/>
</dbReference>
<dbReference type="AlphaFoldDB" id="A0A6G0Y890"/>
<comment type="caution">
    <text evidence="7">The sequence shown here is derived from an EMBL/GenBank/DDBJ whole genome shotgun (WGS) entry which is preliminary data.</text>
</comment>
<dbReference type="PANTHER" id="PTHR11633:SF1">
    <property type="entry name" value="LD28763P"/>
    <property type="match status" value="1"/>
</dbReference>
<evidence type="ECO:0000256" key="3">
    <source>
        <dbReference type="ARBA" id="ARBA00023246"/>
    </source>
</evidence>
<keyword evidence="2 4" id="KW-0339">Growth factor</keyword>
<evidence type="ECO:0000313" key="8">
    <source>
        <dbReference type="Proteomes" id="UP000478052"/>
    </source>
</evidence>
<evidence type="ECO:0000259" key="6">
    <source>
        <dbReference type="PROSITE" id="PS50278"/>
    </source>
</evidence>
<keyword evidence="8" id="KW-1185">Reference proteome</keyword>
<dbReference type="OrthoDB" id="8878063at2759"/>
<evidence type="ECO:0000256" key="1">
    <source>
        <dbReference type="ARBA" id="ARBA00006686"/>
    </source>
</evidence>
<comment type="similarity">
    <text evidence="1 4">Belongs to the PDGF/VEGF growth factor family.</text>
</comment>
<dbReference type="Proteomes" id="UP000478052">
    <property type="component" value="Unassembled WGS sequence"/>
</dbReference>
<dbReference type="GO" id="GO:0051781">
    <property type="term" value="P:positive regulation of cell division"/>
    <property type="evidence" value="ECO:0007669"/>
    <property type="project" value="UniProtKB-KW"/>
</dbReference>
<keyword evidence="3" id="KW-0497">Mitogen</keyword>
<keyword evidence="5" id="KW-0732">Signal</keyword>
<feature type="signal peptide" evidence="5">
    <location>
        <begin position="1"/>
        <end position="23"/>
    </location>
</feature>
<feature type="domain" description="Platelet-derived growth factor (PDGF) family profile" evidence="6">
    <location>
        <begin position="156"/>
        <end position="230"/>
    </location>
</feature>
<name>A0A6G0Y890_APHCR</name>
<dbReference type="SMART" id="SM00141">
    <property type="entry name" value="PDGF"/>
    <property type="match status" value="1"/>
</dbReference>
<reference evidence="7 8" key="1">
    <citation type="submission" date="2019-08" db="EMBL/GenBank/DDBJ databases">
        <title>Whole genome of Aphis craccivora.</title>
        <authorList>
            <person name="Voronova N.V."/>
            <person name="Shulinski R.S."/>
            <person name="Bandarenka Y.V."/>
            <person name="Zhorov D.G."/>
            <person name="Warner D."/>
        </authorList>
    </citation>
    <scope>NUCLEOTIDE SEQUENCE [LARGE SCALE GENOMIC DNA]</scope>
    <source>
        <strain evidence="7">180601</strain>
        <tissue evidence="7">Whole Body</tissue>
    </source>
</reference>
<dbReference type="GO" id="GO:0070851">
    <property type="term" value="F:growth factor receptor binding"/>
    <property type="evidence" value="ECO:0007669"/>
    <property type="project" value="TreeGrafter"/>
</dbReference>
<gene>
    <name evidence="7" type="ORF">FWK35_00030315</name>
</gene>
<evidence type="ECO:0000256" key="5">
    <source>
        <dbReference type="SAM" id="SignalP"/>
    </source>
</evidence>
<dbReference type="PROSITE" id="PS50278">
    <property type="entry name" value="PDGF_2"/>
    <property type="match status" value="1"/>
</dbReference>